<reference evidence="2 3" key="1">
    <citation type="submission" date="2012-02" db="EMBL/GenBank/DDBJ databases">
        <title>Complete genome sequence of Phycisphaera mikurensis NBRC 102666.</title>
        <authorList>
            <person name="Ankai A."/>
            <person name="Hosoyama A."/>
            <person name="Terui Y."/>
            <person name="Sekine M."/>
            <person name="Fukai R."/>
            <person name="Kato Y."/>
            <person name="Nakamura S."/>
            <person name="Yamada-Narita S."/>
            <person name="Kawakoshi A."/>
            <person name="Fukunaga Y."/>
            <person name="Yamazaki S."/>
            <person name="Fujita N."/>
        </authorList>
    </citation>
    <scope>NUCLEOTIDE SEQUENCE [LARGE SCALE GENOMIC DNA]</scope>
    <source>
        <strain evidence="3">NBRC 102666 / KCTC 22515 / FYK2301M01</strain>
    </source>
</reference>
<dbReference type="HOGENOM" id="CLU_1213901_0_0_0"/>
<proteinExistence type="predicted"/>
<name>I0IGL3_PHYMF</name>
<protein>
    <submittedName>
        <fullName evidence="2">Uncharacterized protein</fullName>
    </submittedName>
</protein>
<dbReference type="KEGG" id="phm:PSMK_22420"/>
<evidence type="ECO:0000313" key="2">
    <source>
        <dbReference type="EMBL" id="BAM04401.1"/>
    </source>
</evidence>
<sequence length="228" mass="24395">MRLLIDCYNLLHAAMPPVLAGLNERRLCELLVGSRWDRGAGSVIVVADGGVKPGGPVAGDAGGPARMRYAGPSRTADDVLIGLIEEASAPRRLAVVTDDREIRRAAKKRKVRPVDTESFVRKLAAHARKPLRERGVRRPAAPERIPGQAEGWMRAMGIGGDLLAEVEAATADAVAAGPVVKPRPTPRTAGPEPAKRPRSADPGWPRGPEDLGIGAEDWAMVADLFRRH</sequence>
<dbReference type="STRING" id="1142394.PSMK_22420"/>
<dbReference type="EMBL" id="AP012338">
    <property type="protein sequence ID" value="BAM04401.1"/>
    <property type="molecule type" value="Genomic_DNA"/>
</dbReference>
<dbReference type="OrthoDB" id="286832at2"/>
<accession>I0IGL3</accession>
<dbReference type="Proteomes" id="UP000007881">
    <property type="component" value="Chromosome"/>
</dbReference>
<evidence type="ECO:0000256" key="1">
    <source>
        <dbReference type="SAM" id="MobiDB-lite"/>
    </source>
</evidence>
<dbReference type="RefSeq" id="WP_014437619.1">
    <property type="nucleotide sequence ID" value="NC_017080.1"/>
</dbReference>
<evidence type="ECO:0000313" key="3">
    <source>
        <dbReference type="Proteomes" id="UP000007881"/>
    </source>
</evidence>
<dbReference type="AlphaFoldDB" id="I0IGL3"/>
<organism evidence="2 3">
    <name type="scientific">Phycisphaera mikurensis (strain NBRC 102666 / KCTC 22515 / FYK2301M01)</name>
    <dbReference type="NCBI Taxonomy" id="1142394"/>
    <lineage>
        <taxon>Bacteria</taxon>
        <taxon>Pseudomonadati</taxon>
        <taxon>Planctomycetota</taxon>
        <taxon>Phycisphaerae</taxon>
        <taxon>Phycisphaerales</taxon>
        <taxon>Phycisphaeraceae</taxon>
        <taxon>Phycisphaera</taxon>
    </lineage>
</organism>
<keyword evidence="3" id="KW-1185">Reference proteome</keyword>
<gene>
    <name evidence="2" type="ordered locus">PSMK_22420</name>
</gene>
<feature type="region of interest" description="Disordered" evidence="1">
    <location>
        <begin position="177"/>
        <end position="212"/>
    </location>
</feature>